<dbReference type="Pfam" id="PF02607">
    <property type="entry name" value="B12-binding_2"/>
    <property type="match status" value="1"/>
</dbReference>
<evidence type="ECO:0000313" key="5">
    <source>
        <dbReference type="EMBL" id="ROO84339.1"/>
    </source>
</evidence>
<organism evidence="5 6">
    <name type="scientific">Actinocorallia herbida</name>
    <dbReference type="NCBI Taxonomy" id="58109"/>
    <lineage>
        <taxon>Bacteria</taxon>
        <taxon>Bacillati</taxon>
        <taxon>Actinomycetota</taxon>
        <taxon>Actinomycetes</taxon>
        <taxon>Streptosporangiales</taxon>
        <taxon>Thermomonosporaceae</taxon>
        <taxon>Actinocorallia</taxon>
    </lineage>
</organism>
<dbReference type="InterPro" id="IPR047057">
    <property type="entry name" value="MerR_fam"/>
</dbReference>
<dbReference type="Gene3D" id="1.10.1660.10">
    <property type="match status" value="1"/>
</dbReference>
<dbReference type="AlphaFoldDB" id="A0A3N1CSQ5"/>
<evidence type="ECO:0000256" key="2">
    <source>
        <dbReference type="SAM" id="MobiDB-lite"/>
    </source>
</evidence>
<dbReference type="SMART" id="SM00422">
    <property type="entry name" value="HTH_MERR"/>
    <property type="match status" value="1"/>
</dbReference>
<evidence type="ECO:0000259" key="4">
    <source>
        <dbReference type="PROSITE" id="PS51332"/>
    </source>
</evidence>
<dbReference type="PROSITE" id="PS51332">
    <property type="entry name" value="B12_BINDING"/>
    <property type="match status" value="1"/>
</dbReference>
<dbReference type="InterPro" id="IPR036594">
    <property type="entry name" value="Meth_synthase_dom"/>
</dbReference>
<dbReference type="InterPro" id="IPR009061">
    <property type="entry name" value="DNA-bd_dom_put_sf"/>
</dbReference>
<dbReference type="Gene3D" id="3.40.50.280">
    <property type="entry name" value="Cobalamin-binding domain"/>
    <property type="match status" value="1"/>
</dbReference>
<dbReference type="EMBL" id="RJKE01000001">
    <property type="protein sequence ID" value="ROO84339.1"/>
    <property type="molecule type" value="Genomic_DNA"/>
</dbReference>
<dbReference type="Pfam" id="PF13411">
    <property type="entry name" value="MerR_1"/>
    <property type="match status" value="1"/>
</dbReference>
<sequence>MEGPGLSVGAVAHRLGVSASTLRTWDRRYGIGPSRRSEGAHRRYGAEDVARLEVMNRLILEGAPPGEAARVALGIPAPAAPRKPRGHGAGGKRVPLPAGSDRARGLARAAMALNGPAVLTAVREVLADEGVVPAWQGVLAPVLRGIGERYAATGEAVEVEHFLSALILACLAERAEPVDPANARPVLLACAPEEQHSLPLYALAAALAETGVAARNLGMRVPEKALADAVERIGPGAVFVWSQMHFTGDTGVLDRLPTGRPPLRVIAGGPGWRLPFPERVRYVATLEEAVAAVHECLGLVLPA</sequence>
<dbReference type="InterPro" id="IPR006158">
    <property type="entry name" value="Cobalamin-bd"/>
</dbReference>
<evidence type="ECO:0000256" key="1">
    <source>
        <dbReference type="ARBA" id="ARBA00023125"/>
    </source>
</evidence>
<feature type="region of interest" description="Disordered" evidence="2">
    <location>
        <begin position="78"/>
        <end position="98"/>
    </location>
</feature>
<name>A0A3N1CSQ5_9ACTN</name>
<dbReference type="Proteomes" id="UP000272400">
    <property type="component" value="Unassembled WGS sequence"/>
</dbReference>
<dbReference type="Gene3D" id="1.10.1240.10">
    <property type="entry name" value="Methionine synthase domain"/>
    <property type="match status" value="1"/>
</dbReference>
<evidence type="ECO:0000259" key="3">
    <source>
        <dbReference type="PROSITE" id="PS50937"/>
    </source>
</evidence>
<evidence type="ECO:0000313" key="6">
    <source>
        <dbReference type="Proteomes" id="UP000272400"/>
    </source>
</evidence>
<feature type="domain" description="B12-binding" evidence="4">
    <location>
        <begin position="183"/>
        <end position="303"/>
    </location>
</feature>
<dbReference type="InterPro" id="IPR036724">
    <property type="entry name" value="Cobalamin-bd_sf"/>
</dbReference>
<reference evidence="5 6" key="1">
    <citation type="submission" date="2018-11" db="EMBL/GenBank/DDBJ databases">
        <title>Sequencing the genomes of 1000 actinobacteria strains.</title>
        <authorList>
            <person name="Klenk H.-P."/>
        </authorList>
    </citation>
    <scope>NUCLEOTIDE SEQUENCE [LARGE SCALE GENOMIC DNA]</scope>
    <source>
        <strain evidence="5 6">DSM 44254</strain>
    </source>
</reference>
<accession>A0A3N1CSQ5</accession>
<dbReference type="SUPFAM" id="SSF52242">
    <property type="entry name" value="Cobalamin (vitamin B12)-binding domain"/>
    <property type="match status" value="1"/>
</dbReference>
<proteinExistence type="predicted"/>
<comment type="caution">
    <text evidence="5">The sequence shown here is derived from an EMBL/GenBank/DDBJ whole genome shotgun (WGS) entry which is preliminary data.</text>
</comment>
<gene>
    <name evidence="5" type="ORF">EDD29_1861</name>
</gene>
<dbReference type="InterPro" id="IPR003759">
    <property type="entry name" value="Cbl-bd_cap"/>
</dbReference>
<dbReference type="PANTHER" id="PTHR30204:SF97">
    <property type="entry name" value="MERR FAMILY REGULATORY PROTEIN"/>
    <property type="match status" value="1"/>
</dbReference>
<protein>
    <submittedName>
        <fullName evidence="5">B12 binding protein</fullName>
    </submittedName>
</protein>
<dbReference type="PANTHER" id="PTHR30204">
    <property type="entry name" value="REDOX-CYCLING DRUG-SENSING TRANSCRIPTIONAL ACTIVATOR SOXR"/>
    <property type="match status" value="1"/>
</dbReference>
<keyword evidence="6" id="KW-1185">Reference proteome</keyword>
<feature type="domain" description="HTH merR-type" evidence="3">
    <location>
        <begin position="5"/>
        <end position="74"/>
    </location>
</feature>
<dbReference type="InterPro" id="IPR000551">
    <property type="entry name" value="MerR-type_HTH_dom"/>
</dbReference>
<dbReference type="CDD" id="cd01104">
    <property type="entry name" value="HTH_MlrA-CarA"/>
    <property type="match status" value="1"/>
</dbReference>
<dbReference type="GO" id="GO:0031419">
    <property type="term" value="F:cobalamin binding"/>
    <property type="evidence" value="ECO:0007669"/>
    <property type="project" value="InterPro"/>
</dbReference>
<dbReference type="SUPFAM" id="SSF46955">
    <property type="entry name" value="Putative DNA-binding domain"/>
    <property type="match status" value="1"/>
</dbReference>
<dbReference type="RefSeq" id="WP_211359611.1">
    <property type="nucleotide sequence ID" value="NZ_RJKE01000001.1"/>
</dbReference>
<keyword evidence="1" id="KW-0238">DNA-binding</keyword>
<dbReference type="GO" id="GO:0003700">
    <property type="term" value="F:DNA-binding transcription factor activity"/>
    <property type="evidence" value="ECO:0007669"/>
    <property type="project" value="InterPro"/>
</dbReference>
<dbReference type="PROSITE" id="PS50937">
    <property type="entry name" value="HTH_MERR_2"/>
    <property type="match status" value="1"/>
</dbReference>
<dbReference type="GO" id="GO:0003677">
    <property type="term" value="F:DNA binding"/>
    <property type="evidence" value="ECO:0007669"/>
    <property type="project" value="UniProtKB-KW"/>
</dbReference>
<dbReference type="GO" id="GO:0046872">
    <property type="term" value="F:metal ion binding"/>
    <property type="evidence" value="ECO:0007669"/>
    <property type="project" value="InterPro"/>
</dbReference>